<evidence type="ECO:0000259" key="3">
    <source>
        <dbReference type="Pfam" id="PF10708"/>
    </source>
</evidence>
<proteinExistence type="predicted"/>
<dbReference type="EMBL" id="CP107567">
    <property type="protein sequence ID" value="UYQ66413.1"/>
    <property type="molecule type" value="Genomic_DNA"/>
</dbReference>
<evidence type="ECO:0000313" key="5">
    <source>
        <dbReference type="Proteomes" id="UP001163878"/>
    </source>
</evidence>
<organism evidence="4 5">
    <name type="scientific">Streptomyces peucetius</name>
    <dbReference type="NCBI Taxonomy" id="1950"/>
    <lineage>
        <taxon>Bacteria</taxon>
        <taxon>Bacillati</taxon>
        <taxon>Actinomycetota</taxon>
        <taxon>Actinomycetes</taxon>
        <taxon>Kitasatosporales</taxon>
        <taxon>Streptomycetaceae</taxon>
        <taxon>Streptomyces</taxon>
    </lineage>
</organism>
<feature type="region of interest" description="Disordered" evidence="1">
    <location>
        <begin position="102"/>
        <end position="140"/>
    </location>
</feature>
<keyword evidence="2" id="KW-1133">Transmembrane helix</keyword>
<keyword evidence="2" id="KW-0812">Transmembrane</keyword>
<reference evidence="4" key="1">
    <citation type="submission" date="2022-10" db="EMBL/GenBank/DDBJ databases">
        <title>Cytochrome P450 Catalyzes Benzene Ring Formation in the Biosynthesis of Trialkyl-Substituted Aromatic Polyketides.</title>
        <authorList>
            <person name="Zhao E."/>
            <person name="Ge H."/>
        </authorList>
    </citation>
    <scope>NUCLEOTIDE SEQUENCE</scope>
    <source>
        <strain evidence="4">NA0869</strain>
    </source>
</reference>
<feature type="transmembrane region" description="Helical" evidence="2">
    <location>
        <begin position="77"/>
        <end position="98"/>
    </location>
</feature>
<evidence type="ECO:0000256" key="1">
    <source>
        <dbReference type="SAM" id="MobiDB-lite"/>
    </source>
</evidence>
<feature type="compositionally biased region" description="Low complexity" evidence="1">
    <location>
        <begin position="106"/>
        <end position="127"/>
    </location>
</feature>
<name>A0ABY6IHD3_STRPE</name>
<feature type="compositionally biased region" description="Polar residues" evidence="1">
    <location>
        <begin position="128"/>
        <end position="140"/>
    </location>
</feature>
<gene>
    <name evidence="4" type="ORF">OGH68_06715</name>
</gene>
<dbReference type="Proteomes" id="UP001163878">
    <property type="component" value="Chromosome"/>
</dbReference>
<feature type="domain" description="DUF2510" evidence="3">
    <location>
        <begin position="5"/>
        <end position="35"/>
    </location>
</feature>
<protein>
    <submittedName>
        <fullName evidence="4">DUF2510 domain-containing protein</fullName>
    </submittedName>
</protein>
<sequence>MTTPPGWYPDPQAPHTERWWDGTAWTAHSRAAQAGDGAQGQAQPYGPGLSFGPPQPHTAAMPQAGDGGTGGGGNRRLIALAVAGVVLVAAVAGGAVLLGGDEGESTPEASPSSTAPAAPATADPENPGNSTGPSPTESNDATVLEDQLNGITLAIPDGWVRATSSLEEGATIYVDETYDCPAGGSSLCRHARVSSLAANAPSADTTAKTLAEQDVAEAAEAVYGEDRLGNRPHGGIESHKVLKSQNVAVAGKAGYLVRWRVVTGESTGGYVQTIAFPSPAGTGALMVVRFAFDAASSAPGLEVMDEIAASIRPAGDATGGGVGSSIGPG</sequence>
<accession>A0ABY6IHD3</accession>
<keyword evidence="5" id="KW-1185">Reference proteome</keyword>
<feature type="region of interest" description="Disordered" evidence="1">
    <location>
        <begin position="1"/>
        <end position="70"/>
    </location>
</feature>
<dbReference type="Pfam" id="PF10708">
    <property type="entry name" value="DUF2510"/>
    <property type="match status" value="1"/>
</dbReference>
<feature type="compositionally biased region" description="Low complexity" evidence="1">
    <location>
        <begin position="31"/>
        <end position="48"/>
    </location>
</feature>
<evidence type="ECO:0000313" key="4">
    <source>
        <dbReference type="EMBL" id="UYQ66413.1"/>
    </source>
</evidence>
<feature type="compositionally biased region" description="Pro residues" evidence="1">
    <location>
        <begin position="1"/>
        <end position="12"/>
    </location>
</feature>
<keyword evidence="2" id="KW-0472">Membrane</keyword>
<evidence type="ECO:0000256" key="2">
    <source>
        <dbReference type="SAM" id="Phobius"/>
    </source>
</evidence>
<dbReference type="InterPro" id="IPR018929">
    <property type="entry name" value="DUF2510"/>
</dbReference>